<dbReference type="Gene3D" id="1.20.58.340">
    <property type="entry name" value="Magnesium transport protein CorA, transmembrane region"/>
    <property type="match status" value="1"/>
</dbReference>
<feature type="transmembrane region" description="Helical" evidence="1">
    <location>
        <begin position="73"/>
        <end position="98"/>
    </location>
</feature>
<accession>A0A9P4Y3N5</accession>
<keyword evidence="1" id="KW-0812">Transmembrane</keyword>
<keyword evidence="1" id="KW-0472">Membrane</keyword>
<dbReference type="GeneID" id="63840437"/>
<comment type="caution">
    <text evidence="2">The sequence shown here is derived from an EMBL/GenBank/DDBJ whole genome shotgun (WGS) entry which is preliminary data.</text>
</comment>
<keyword evidence="1" id="KW-1133">Transmembrane helix</keyword>
<proteinExistence type="predicted"/>
<dbReference type="OrthoDB" id="3561681at2759"/>
<dbReference type="Proteomes" id="UP000803844">
    <property type="component" value="Unassembled WGS sequence"/>
</dbReference>
<evidence type="ECO:0000313" key="3">
    <source>
        <dbReference type="Proteomes" id="UP000803844"/>
    </source>
</evidence>
<keyword evidence="3" id="KW-1185">Reference proteome</keyword>
<sequence length="151" mass="17224">MSIVGLVSNIRMRRAGRKIIGRLQAIIDEYDDKIRDCSMRLDGMAMATQWAQGETNVEIALATGRDSKHMRSIAIVTMIFLPGTFFASVFSMSFFSWFNNSGSSQVQVSSYIWVYITVTVVCTVLTIGLWYYFNIWRRTGPKKQEEEKALV</sequence>
<organism evidence="2 3">
    <name type="scientific">Cryphonectria parasitica (strain ATCC 38755 / EP155)</name>
    <dbReference type="NCBI Taxonomy" id="660469"/>
    <lineage>
        <taxon>Eukaryota</taxon>
        <taxon>Fungi</taxon>
        <taxon>Dikarya</taxon>
        <taxon>Ascomycota</taxon>
        <taxon>Pezizomycotina</taxon>
        <taxon>Sordariomycetes</taxon>
        <taxon>Sordariomycetidae</taxon>
        <taxon>Diaporthales</taxon>
        <taxon>Cryphonectriaceae</taxon>
        <taxon>Cryphonectria-Endothia species complex</taxon>
        <taxon>Cryphonectria</taxon>
    </lineage>
</organism>
<evidence type="ECO:0000256" key="1">
    <source>
        <dbReference type="SAM" id="Phobius"/>
    </source>
</evidence>
<name>A0A9P4Y3N5_CRYP1</name>
<protein>
    <submittedName>
        <fullName evidence="2">Uncharacterized protein</fullName>
    </submittedName>
</protein>
<dbReference type="EMBL" id="MU032347">
    <property type="protein sequence ID" value="KAF3765540.1"/>
    <property type="molecule type" value="Genomic_DNA"/>
</dbReference>
<feature type="transmembrane region" description="Helical" evidence="1">
    <location>
        <begin position="110"/>
        <end position="133"/>
    </location>
</feature>
<dbReference type="AlphaFoldDB" id="A0A9P4Y3N5"/>
<evidence type="ECO:0000313" key="2">
    <source>
        <dbReference type="EMBL" id="KAF3765540.1"/>
    </source>
</evidence>
<gene>
    <name evidence="2" type="ORF">M406DRAFT_355963</name>
</gene>
<dbReference type="RefSeq" id="XP_040776501.1">
    <property type="nucleotide sequence ID" value="XM_040923308.1"/>
</dbReference>
<reference evidence="2" key="1">
    <citation type="journal article" date="2020" name="Phytopathology">
        <title>Genome sequence of the chestnut blight fungus Cryphonectria parasitica EP155: A fundamental resource for an archetypical invasive plant pathogen.</title>
        <authorList>
            <person name="Crouch J.A."/>
            <person name="Dawe A."/>
            <person name="Aerts A."/>
            <person name="Barry K."/>
            <person name="Churchill A.C.L."/>
            <person name="Grimwood J."/>
            <person name="Hillman B."/>
            <person name="Milgroom M.G."/>
            <person name="Pangilinan J."/>
            <person name="Smith M."/>
            <person name="Salamov A."/>
            <person name="Schmutz J."/>
            <person name="Yadav J."/>
            <person name="Grigoriev I.V."/>
            <person name="Nuss D."/>
        </authorList>
    </citation>
    <scope>NUCLEOTIDE SEQUENCE</scope>
    <source>
        <strain evidence="2">EP155</strain>
    </source>
</reference>